<evidence type="ECO:0000259" key="8">
    <source>
        <dbReference type="Pfam" id="PF01551"/>
    </source>
</evidence>
<dbReference type="PANTHER" id="PTHR21666">
    <property type="entry name" value="PEPTIDASE-RELATED"/>
    <property type="match status" value="1"/>
</dbReference>
<dbReference type="CDD" id="cd12797">
    <property type="entry name" value="M23_peptidase"/>
    <property type="match status" value="1"/>
</dbReference>
<dbReference type="Gene3D" id="3.10.450.350">
    <property type="match status" value="1"/>
</dbReference>
<name>A0A3Q8XMQ3_9HYPH</name>
<keyword evidence="2" id="KW-0645">Protease</keyword>
<keyword evidence="10" id="KW-1185">Reference proteome</keyword>
<organism evidence="9 10">
    <name type="scientific">Georhizobium profundi</name>
    <dbReference type="NCBI Taxonomy" id="2341112"/>
    <lineage>
        <taxon>Bacteria</taxon>
        <taxon>Pseudomonadati</taxon>
        <taxon>Pseudomonadota</taxon>
        <taxon>Alphaproteobacteria</taxon>
        <taxon>Hyphomicrobiales</taxon>
        <taxon>Rhizobiaceae</taxon>
        <taxon>Georhizobium</taxon>
    </lineage>
</organism>
<accession>A0A3Q8XMQ3</accession>
<dbReference type="OrthoDB" id="9805070at2"/>
<dbReference type="GO" id="GO:0004222">
    <property type="term" value="F:metalloendopeptidase activity"/>
    <property type="evidence" value="ECO:0007669"/>
    <property type="project" value="TreeGrafter"/>
</dbReference>
<proteinExistence type="predicted"/>
<keyword evidence="6" id="KW-0482">Metalloprotease</keyword>
<feature type="domain" description="M23ase beta-sheet core" evidence="8">
    <location>
        <begin position="509"/>
        <end position="605"/>
    </location>
</feature>
<dbReference type="RefSeq" id="WP_126006809.1">
    <property type="nucleotide sequence ID" value="NZ_CP032509.1"/>
</dbReference>
<dbReference type="EMBL" id="CP032509">
    <property type="protein sequence ID" value="AZN70043.1"/>
    <property type="molecule type" value="Genomic_DNA"/>
</dbReference>
<dbReference type="PANTHER" id="PTHR21666:SF288">
    <property type="entry name" value="CELL DIVISION PROTEIN YTFB"/>
    <property type="match status" value="1"/>
</dbReference>
<evidence type="ECO:0000256" key="1">
    <source>
        <dbReference type="ARBA" id="ARBA00001947"/>
    </source>
</evidence>
<keyword evidence="4" id="KW-0378">Hydrolase</keyword>
<sequence>MPSVDDPLASLGNEPPLVVGGRTKPPDRREVSIRWLSGTFLTGVTSSILMGVALFAALDGREVLATPPEVLSLLSADWSNDSQLATKAGRLVPPRNLASLTDRRRMELATMTRSGDRDVLRTMPFVQARMSLAAGHATSRAYPAFDGLEIFAEEGVAQPTSSAGIIYGASVENVVRLRTIDFPLETDVSDASSDLSAEEVEVVVRNLSALLTDGDVRVAALHFVDPERFGSSPTISDLQGPTGIRIVAENASVAIRARSGDPILDYAEDVIPFHAEGEIEEALERAGYTSANADGMASALSTMLGTPVLKAGSVLRLGIEARLGESRIVRASVYDVDRHVSTVALNDRRQYVPGSEPEPSPALQAAFDTTHPPAMYSREDPPTLYDGIYRAAFSHGLTRSMTRKLVRLLAADADLQSRLNQADSIEVFFSQPDGEDNATQESELLFVRATMGGAERAFYRFQMQDGTIGYFDESGRSARQFLLRNPIPNGRFTSGFGNRRHPILGYARAHTGVDWAAPRGTPIIASGDGVVEQAGWSGGYGRQTIISHANGYQTTFNHQDRIADGVVPGARVRQGQIIGYVGSTGLSTGNHLHYELIVNDTKVDPMRVRLPAERMLAGDELQAFLAERARIDGALILEQARTTTSIRAPV</sequence>
<dbReference type="InterPro" id="IPR050570">
    <property type="entry name" value="Cell_wall_metabolism_enzyme"/>
</dbReference>
<protein>
    <submittedName>
        <fullName evidence="9">M23 family metallopeptidase</fullName>
    </submittedName>
</protein>
<evidence type="ECO:0000256" key="5">
    <source>
        <dbReference type="ARBA" id="ARBA00022833"/>
    </source>
</evidence>
<evidence type="ECO:0000313" key="10">
    <source>
        <dbReference type="Proteomes" id="UP000268192"/>
    </source>
</evidence>
<keyword evidence="3" id="KW-0479">Metal-binding</keyword>
<keyword evidence="5" id="KW-0862">Zinc</keyword>
<comment type="cofactor">
    <cofactor evidence="1">
        <name>Zn(2+)</name>
        <dbReference type="ChEBI" id="CHEBI:29105"/>
    </cofactor>
</comment>
<dbReference type="GO" id="GO:0046872">
    <property type="term" value="F:metal ion binding"/>
    <property type="evidence" value="ECO:0007669"/>
    <property type="project" value="UniProtKB-KW"/>
</dbReference>
<dbReference type="AlphaFoldDB" id="A0A3Q8XMQ3"/>
<dbReference type="Pfam" id="PF01551">
    <property type="entry name" value="Peptidase_M23"/>
    <property type="match status" value="1"/>
</dbReference>
<evidence type="ECO:0000313" key="9">
    <source>
        <dbReference type="EMBL" id="AZN70043.1"/>
    </source>
</evidence>
<evidence type="ECO:0000256" key="6">
    <source>
        <dbReference type="ARBA" id="ARBA00023049"/>
    </source>
</evidence>
<reference evidence="9 10" key="1">
    <citation type="submission" date="2018-09" db="EMBL/GenBank/DDBJ databases">
        <title>Marinorhizobium profundi gen. nov., sp. nov., isolated from a deep-sea sediment sample from the New Britain Trench and proposal of Marinorhizobiaceae fam. nov. in the order Rhizobiales of the class Alphaproteobacteria.</title>
        <authorList>
            <person name="Cao J."/>
        </authorList>
    </citation>
    <scope>NUCLEOTIDE SEQUENCE [LARGE SCALE GENOMIC DNA]</scope>
    <source>
        <strain evidence="9 10">WS11</strain>
    </source>
</reference>
<evidence type="ECO:0000256" key="3">
    <source>
        <dbReference type="ARBA" id="ARBA00022723"/>
    </source>
</evidence>
<feature type="region of interest" description="Disordered" evidence="7">
    <location>
        <begin position="1"/>
        <end position="25"/>
    </location>
</feature>
<gene>
    <name evidence="9" type="ORF">D5400_01040</name>
</gene>
<dbReference type="InterPro" id="IPR016047">
    <property type="entry name" value="M23ase_b-sheet_dom"/>
</dbReference>
<dbReference type="InterPro" id="IPR011055">
    <property type="entry name" value="Dup_hybrid_motif"/>
</dbReference>
<dbReference type="KEGG" id="abaw:D5400_01040"/>
<evidence type="ECO:0000256" key="2">
    <source>
        <dbReference type="ARBA" id="ARBA00022670"/>
    </source>
</evidence>
<dbReference type="GO" id="GO:0006508">
    <property type="term" value="P:proteolysis"/>
    <property type="evidence" value="ECO:0007669"/>
    <property type="project" value="UniProtKB-KW"/>
</dbReference>
<dbReference type="Proteomes" id="UP000268192">
    <property type="component" value="Chromosome"/>
</dbReference>
<evidence type="ECO:0000256" key="4">
    <source>
        <dbReference type="ARBA" id="ARBA00022801"/>
    </source>
</evidence>
<dbReference type="SUPFAM" id="SSF51261">
    <property type="entry name" value="Duplicated hybrid motif"/>
    <property type="match status" value="1"/>
</dbReference>
<dbReference type="Gene3D" id="2.70.70.10">
    <property type="entry name" value="Glucose Permease (Domain IIA)"/>
    <property type="match status" value="1"/>
</dbReference>
<evidence type="ECO:0000256" key="7">
    <source>
        <dbReference type="SAM" id="MobiDB-lite"/>
    </source>
</evidence>